<sequence length="759" mass="81022">MEPVPQPVVRPHGVAHTPAYPEADLTNCDREPIHVPGAIQPHGILLALDAGLDTVVIASANAAGLLGVPEGAVIGAAPADLLGPAAAAAIAARVDAGLPTEPLVLVLPDGPGRLRGRELDVHVVRSGDRIVVELEPVVGTGNLLLSYGSARGAMARLTGTGSIADLADHLALEVRELLGFDRVMVYRFDPQWNGEVIAEQRRPDLNAFLGLHYPATDIPAQARRLYTINGTRLIADVSYTPAPLEPIVDPATGAPLDLTFSRLRSVSPIHLEYLGNMGVTASKSISLVVDDELWGLIACHHYSGPHRPAQDARGAAEFLAQVASQLIGERERAEGREAALRARTMLAGMVTRITTSPENPLATLIADPELLTLMGATGAALAHDDLLVTAGTVPGEDELRAIAHVLADKESYATYTDDVSALEPRLGDLPDVARYAAGALRIGAEADRWILWLRPEQEQTVDWGGDPRNKQVAAAEGPEVRLSPRRSFEKWRQVVRGRSLPWEPWQVEAADALGVHVTGLLLSRAREHVQVAEAVQQSVVLGEVPQFDGLEVAARYLPASTVQMGGDWWDAFEIAPGRVVIVLGDVAGHGVEAASTMIQLRTALRAYMYAGSTVAQTLDQLDHLMLSLLREHVATAVAAEVDLATGRVDLAAAGHLPPLLAAPDGTADLTMTARPLLGFGASEAPVTRFTLAPGETLMLYSDGLVERRGVDMDERTAVVRSLATYDPAVPLDQWVDRVLTIRDGTEDDDTTVLAVRRPL</sequence>
<evidence type="ECO:0000256" key="2">
    <source>
        <dbReference type="ARBA" id="ARBA00022606"/>
    </source>
</evidence>
<dbReference type="InterPro" id="IPR001932">
    <property type="entry name" value="PPM-type_phosphatase-like_dom"/>
</dbReference>
<dbReference type="PANTHER" id="PTHR43156:SF2">
    <property type="entry name" value="STAGE II SPORULATION PROTEIN E"/>
    <property type="match status" value="1"/>
</dbReference>
<keyword evidence="5" id="KW-0675">Receptor</keyword>
<keyword evidence="1" id="KW-0600">Photoreceptor protein</keyword>
<protein>
    <submittedName>
        <fullName evidence="7">SpoIIE family protein phosphatase</fullName>
    </submittedName>
</protein>
<dbReference type="SMART" id="SM00065">
    <property type="entry name" value="GAF"/>
    <property type="match status" value="1"/>
</dbReference>
<evidence type="ECO:0000256" key="5">
    <source>
        <dbReference type="ARBA" id="ARBA00023170"/>
    </source>
</evidence>
<dbReference type="SUPFAM" id="SSF55785">
    <property type="entry name" value="PYP-like sensor domain (PAS domain)"/>
    <property type="match status" value="1"/>
</dbReference>
<dbReference type="Gene3D" id="3.60.40.10">
    <property type="entry name" value="PPM-type phosphatase domain"/>
    <property type="match status" value="1"/>
</dbReference>
<dbReference type="InterPro" id="IPR003018">
    <property type="entry name" value="GAF"/>
</dbReference>
<comment type="caution">
    <text evidence="7">The sequence shown here is derived from an EMBL/GenBank/DDBJ whole genome shotgun (WGS) entry which is preliminary data.</text>
</comment>
<dbReference type="PANTHER" id="PTHR43156">
    <property type="entry name" value="STAGE II SPORULATION PROTEIN E-RELATED"/>
    <property type="match status" value="1"/>
</dbReference>
<dbReference type="InterPro" id="IPR001294">
    <property type="entry name" value="Phytochrome"/>
</dbReference>
<dbReference type="GO" id="GO:0016791">
    <property type="term" value="F:phosphatase activity"/>
    <property type="evidence" value="ECO:0007669"/>
    <property type="project" value="TreeGrafter"/>
</dbReference>
<dbReference type="Pfam" id="PF07228">
    <property type="entry name" value="SpoIIE"/>
    <property type="match status" value="1"/>
</dbReference>
<evidence type="ECO:0000259" key="6">
    <source>
        <dbReference type="PROSITE" id="PS50046"/>
    </source>
</evidence>
<dbReference type="Proteomes" id="UP000468687">
    <property type="component" value="Unassembled WGS sequence"/>
</dbReference>
<dbReference type="EMBL" id="JAAGXA010000002">
    <property type="protein sequence ID" value="NEN77471.1"/>
    <property type="molecule type" value="Genomic_DNA"/>
</dbReference>
<dbReference type="InterPro" id="IPR035965">
    <property type="entry name" value="PAS-like_dom_sf"/>
</dbReference>
<name>A0A6P0HFW0_9ACTN</name>
<dbReference type="Pfam" id="PF01590">
    <property type="entry name" value="GAF"/>
    <property type="match status" value="1"/>
</dbReference>
<reference evidence="7 8" key="1">
    <citation type="journal article" date="2014" name="Int. J. Syst. Evol. Microbiol.">
        <title>Nocardioides zeae sp. nov., isolated from the stem of Zea mays.</title>
        <authorList>
            <person name="Glaeser S.P."/>
            <person name="McInroy J.A."/>
            <person name="Busse H.J."/>
            <person name="Kampfer P."/>
        </authorList>
    </citation>
    <scope>NUCLEOTIDE SEQUENCE [LARGE SCALE GENOMIC DNA]</scope>
    <source>
        <strain evidence="7 8">JCM 30728</strain>
    </source>
</reference>
<evidence type="ECO:0000256" key="3">
    <source>
        <dbReference type="ARBA" id="ARBA00022801"/>
    </source>
</evidence>
<dbReference type="Gene3D" id="3.30.450.20">
    <property type="entry name" value="PAS domain"/>
    <property type="match status" value="1"/>
</dbReference>
<dbReference type="Pfam" id="PF00360">
    <property type="entry name" value="PHY"/>
    <property type="match status" value="1"/>
</dbReference>
<evidence type="ECO:0000256" key="1">
    <source>
        <dbReference type="ARBA" id="ARBA00022543"/>
    </source>
</evidence>
<dbReference type="Gene3D" id="3.30.450.40">
    <property type="match status" value="1"/>
</dbReference>
<dbReference type="SUPFAM" id="SSF55781">
    <property type="entry name" value="GAF domain-like"/>
    <property type="match status" value="2"/>
</dbReference>
<keyword evidence="2" id="KW-0716">Sensory transduction</keyword>
<evidence type="ECO:0000313" key="7">
    <source>
        <dbReference type="EMBL" id="NEN77471.1"/>
    </source>
</evidence>
<dbReference type="RefSeq" id="WP_163770831.1">
    <property type="nucleotide sequence ID" value="NZ_JAAGXA010000002.1"/>
</dbReference>
<dbReference type="Pfam" id="PF08446">
    <property type="entry name" value="PAS_2"/>
    <property type="match status" value="1"/>
</dbReference>
<dbReference type="InterPro" id="IPR013654">
    <property type="entry name" value="PAS_2"/>
</dbReference>
<dbReference type="SUPFAM" id="SSF81606">
    <property type="entry name" value="PP2C-like"/>
    <property type="match status" value="1"/>
</dbReference>
<evidence type="ECO:0000313" key="8">
    <source>
        <dbReference type="Proteomes" id="UP000468687"/>
    </source>
</evidence>
<dbReference type="InterPro" id="IPR013515">
    <property type="entry name" value="Phytochrome_cen-reg"/>
</dbReference>
<dbReference type="AlphaFoldDB" id="A0A6P0HFW0"/>
<dbReference type="GO" id="GO:0006355">
    <property type="term" value="P:regulation of DNA-templated transcription"/>
    <property type="evidence" value="ECO:0007669"/>
    <property type="project" value="InterPro"/>
</dbReference>
<proteinExistence type="predicted"/>
<dbReference type="InterPro" id="IPR043150">
    <property type="entry name" value="Phytochrome_PHY_sf"/>
</dbReference>
<dbReference type="InterPro" id="IPR029016">
    <property type="entry name" value="GAF-like_dom_sf"/>
</dbReference>
<dbReference type="GO" id="GO:0009584">
    <property type="term" value="P:detection of visible light"/>
    <property type="evidence" value="ECO:0007669"/>
    <property type="project" value="InterPro"/>
</dbReference>
<dbReference type="InterPro" id="IPR036457">
    <property type="entry name" value="PPM-type-like_dom_sf"/>
</dbReference>
<dbReference type="PRINTS" id="PR01033">
    <property type="entry name" value="PHYTOCHROME"/>
</dbReference>
<keyword evidence="4" id="KW-0157">Chromophore</keyword>
<dbReference type="SMART" id="SM00331">
    <property type="entry name" value="PP2C_SIG"/>
    <property type="match status" value="1"/>
</dbReference>
<dbReference type="InterPro" id="IPR052016">
    <property type="entry name" value="Bact_Sigma-Reg"/>
</dbReference>
<accession>A0A6P0HFW0</accession>
<organism evidence="7 8">
    <name type="scientific">Nocardioides zeae</name>
    <dbReference type="NCBI Taxonomy" id="1457234"/>
    <lineage>
        <taxon>Bacteria</taxon>
        <taxon>Bacillati</taxon>
        <taxon>Actinomycetota</taxon>
        <taxon>Actinomycetes</taxon>
        <taxon>Propionibacteriales</taxon>
        <taxon>Nocardioidaceae</taxon>
        <taxon>Nocardioides</taxon>
    </lineage>
</organism>
<dbReference type="Gene3D" id="3.30.450.270">
    <property type="match status" value="1"/>
</dbReference>
<keyword evidence="3" id="KW-0378">Hydrolase</keyword>
<evidence type="ECO:0000256" key="4">
    <source>
        <dbReference type="ARBA" id="ARBA00022991"/>
    </source>
</evidence>
<dbReference type="InterPro" id="IPR016132">
    <property type="entry name" value="Phyto_chromo_attachment"/>
</dbReference>
<gene>
    <name evidence="7" type="ORF">G3T38_04180</name>
</gene>
<feature type="domain" description="Phytochrome chromophore attachment site" evidence="6">
    <location>
        <begin position="162"/>
        <end position="321"/>
    </location>
</feature>
<dbReference type="PROSITE" id="PS50046">
    <property type="entry name" value="PHYTOCHROME_2"/>
    <property type="match status" value="1"/>
</dbReference>
<keyword evidence="8" id="KW-1185">Reference proteome</keyword>
<dbReference type="GO" id="GO:0009881">
    <property type="term" value="F:photoreceptor activity"/>
    <property type="evidence" value="ECO:0007669"/>
    <property type="project" value="UniProtKB-KW"/>
</dbReference>